<dbReference type="OrthoDB" id="10505422at2759"/>
<evidence type="ECO:0000313" key="4">
    <source>
        <dbReference type="EMBL" id="RZF36215.1"/>
    </source>
</evidence>
<keyword evidence="1 2" id="KW-0193">Cuticle</keyword>
<dbReference type="Pfam" id="PF00379">
    <property type="entry name" value="Chitin_bind_4"/>
    <property type="match status" value="1"/>
</dbReference>
<keyword evidence="5" id="KW-1185">Reference proteome</keyword>
<feature type="chain" id="PRO_5019835719" evidence="3">
    <location>
        <begin position="20"/>
        <end position="274"/>
    </location>
</feature>
<dbReference type="PANTHER" id="PTHR12236">
    <property type="entry name" value="STRUCTURAL CONTITUENT OF CUTICLE"/>
    <property type="match status" value="1"/>
</dbReference>
<reference evidence="4 5" key="1">
    <citation type="journal article" date="2017" name="Gigascience">
        <title>Genome sequence of the small brown planthopper, Laodelphax striatellus.</title>
        <authorList>
            <person name="Zhu J."/>
            <person name="Jiang F."/>
            <person name="Wang X."/>
            <person name="Yang P."/>
            <person name="Bao Y."/>
            <person name="Zhao W."/>
            <person name="Wang W."/>
            <person name="Lu H."/>
            <person name="Wang Q."/>
            <person name="Cui N."/>
            <person name="Li J."/>
            <person name="Chen X."/>
            <person name="Luo L."/>
            <person name="Yu J."/>
            <person name="Kang L."/>
            <person name="Cui F."/>
        </authorList>
    </citation>
    <scope>NUCLEOTIDE SEQUENCE [LARGE SCALE GENOMIC DNA]</scope>
    <source>
        <strain evidence="4">Lst14</strain>
    </source>
</reference>
<keyword evidence="3" id="KW-0732">Signal</keyword>
<dbReference type="AlphaFoldDB" id="A0A482WRI3"/>
<dbReference type="InterPro" id="IPR051217">
    <property type="entry name" value="Insect_Cuticle_Struc_Prot"/>
</dbReference>
<dbReference type="InterPro" id="IPR000618">
    <property type="entry name" value="Insect_cuticle"/>
</dbReference>
<dbReference type="GO" id="GO:0005615">
    <property type="term" value="C:extracellular space"/>
    <property type="evidence" value="ECO:0007669"/>
    <property type="project" value="TreeGrafter"/>
</dbReference>
<dbReference type="GO" id="GO:0042302">
    <property type="term" value="F:structural constituent of cuticle"/>
    <property type="evidence" value="ECO:0007669"/>
    <property type="project" value="UniProtKB-UniRule"/>
</dbReference>
<evidence type="ECO:0000256" key="3">
    <source>
        <dbReference type="SAM" id="SignalP"/>
    </source>
</evidence>
<protein>
    <submittedName>
        <fullName evidence="4">Uncharacterized protein</fullName>
    </submittedName>
</protein>
<dbReference type="GO" id="GO:0031012">
    <property type="term" value="C:extracellular matrix"/>
    <property type="evidence" value="ECO:0007669"/>
    <property type="project" value="TreeGrafter"/>
</dbReference>
<name>A0A482WRI3_LAOST</name>
<dbReference type="InParanoid" id="A0A482WRI3"/>
<proteinExistence type="predicted"/>
<feature type="signal peptide" evidence="3">
    <location>
        <begin position="1"/>
        <end position="19"/>
    </location>
</feature>
<evidence type="ECO:0000313" key="5">
    <source>
        <dbReference type="Proteomes" id="UP000291343"/>
    </source>
</evidence>
<accession>A0A482WRI3</accession>
<evidence type="ECO:0000256" key="1">
    <source>
        <dbReference type="ARBA" id="ARBA00022460"/>
    </source>
</evidence>
<evidence type="ECO:0000256" key="2">
    <source>
        <dbReference type="PROSITE-ProRule" id="PRU00497"/>
    </source>
</evidence>
<comment type="caution">
    <text evidence="4">The sequence shown here is derived from an EMBL/GenBank/DDBJ whole genome shotgun (WGS) entry which is preliminary data.</text>
</comment>
<gene>
    <name evidence="4" type="ORF">LSTR_LSTR008541</name>
</gene>
<dbReference type="Proteomes" id="UP000291343">
    <property type="component" value="Unassembled WGS sequence"/>
</dbReference>
<dbReference type="PRINTS" id="PR00947">
    <property type="entry name" value="CUTICLE"/>
</dbReference>
<sequence length="274" mass="27706">MAIFYKSLSVLLSLVTVQAAYPPVPGAGVLPGAPVPPVIPGAPIPPGYPDPSSDYSFNYQVADPVTGDTKDQQEIRRGDVVEGRYSLIQPDGSLREVTYTSTPQAGFNAVVKTTPGVAPPNGPLGPSGVPVAPASLIKGPGAYAVPPVPGVAPVAPVPAAVKPIVPPVAPVVNPYLANPALAATGVYPRVPAYPYPGVGVPAVYPGVAGAYPGVAGACPGAYAGYGAAGYPYNNYASAAYPGAYPYAGYSGAYPGAYPYARPGLPNYPVPYQKK</sequence>
<dbReference type="PANTHER" id="PTHR12236:SF75">
    <property type="entry name" value="CUTICULAR PROTEIN 62BB, ISOFORM A"/>
    <property type="match status" value="1"/>
</dbReference>
<dbReference type="PROSITE" id="PS51155">
    <property type="entry name" value="CHIT_BIND_RR_2"/>
    <property type="match status" value="1"/>
</dbReference>
<dbReference type="STRING" id="195883.A0A482WRI3"/>
<dbReference type="EMBL" id="QKKF02026813">
    <property type="protein sequence ID" value="RZF36215.1"/>
    <property type="molecule type" value="Genomic_DNA"/>
</dbReference>
<organism evidence="4 5">
    <name type="scientific">Laodelphax striatellus</name>
    <name type="common">Small brown planthopper</name>
    <name type="synonym">Delphax striatella</name>
    <dbReference type="NCBI Taxonomy" id="195883"/>
    <lineage>
        <taxon>Eukaryota</taxon>
        <taxon>Metazoa</taxon>
        <taxon>Ecdysozoa</taxon>
        <taxon>Arthropoda</taxon>
        <taxon>Hexapoda</taxon>
        <taxon>Insecta</taxon>
        <taxon>Pterygota</taxon>
        <taxon>Neoptera</taxon>
        <taxon>Paraneoptera</taxon>
        <taxon>Hemiptera</taxon>
        <taxon>Auchenorrhyncha</taxon>
        <taxon>Fulgoroidea</taxon>
        <taxon>Delphacidae</taxon>
        <taxon>Criomorphinae</taxon>
        <taxon>Laodelphax</taxon>
    </lineage>
</organism>